<reference evidence="3" key="1">
    <citation type="submission" date="2023-03" db="EMBL/GenBank/DDBJ databases">
        <title>Massive genome expansion in bonnet fungi (Mycena s.s.) driven by repeated elements and novel gene families across ecological guilds.</title>
        <authorList>
            <consortium name="Lawrence Berkeley National Laboratory"/>
            <person name="Harder C.B."/>
            <person name="Miyauchi S."/>
            <person name="Viragh M."/>
            <person name="Kuo A."/>
            <person name="Thoen E."/>
            <person name="Andreopoulos B."/>
            <person name="Lu D."/>
            <person name="Skrede I."/>
            <person name="Drula E."/>
            <person name="Henrissat B."/>
            <person name="Morin E."/>
            <person name="Kohler A."/>
            <person name="Barry K."/>
            <person name="LaButti K."/>
            <person name="Morin E."/>
            <person name="Salamov A."/>
            <person name="Lipzen A."/>
            <person name="Mereny Z."/>
            <person name="Hegedus B."/>
            <person name="Baldrian P."/>
            <person name="Stursova M."/>
            <person name="Weitz H."/>
            <person name="Taylor A."/>
            <person name="Grigoriev I.V."/>
            <person name="Nagy L.G."/>
            <person name="Martin F."/>
            <person name="Kauserud H."/>
        </authorList>
    </citation>
    <scope>NUCLEOTIDE SEQUENCE</scope>
    <source>
        <strain evidence="3">CBHHK182m</strain>
    </source>
</reference>
<gene>
    <name evidence="3" type="ORF">B0H16DRAFT_1465910</name>
</gene>
<proteinExistence type="predicted"/>
<name>A0AAD7MYK5_9AGAR</name>
<sequence>MLVFAYGALDRSTFSTSIPLRSPTHALSVLAAPAAYISFLYPCYSVSRLAITKIRGDTPDLARALDTIAEMTAYGNTATQELIFQFKARPHWRQHFPWRRIHRVDHEATLPIRGVTSLVLVVKFQYGTNDALGFPRWLMRFPDFIRLELLCDDSVPLVRVLEKLIFANIRRLILAVEIVEIDQRLNVDQKFGRATKIIAEKCGFALESKQRIYIGSYDNRDHLKSLLLKTTALDQTPLSQSIANTPQARDSTAVWEGVTFTDRATSSRYREVEVLARRLNRSPMKVFTKFGNISQGSVQNSTGHSLVCQRLLAVTFAAGVLGLEMLRLPPELLELVLSALDSRDLWVLIQVSRFFQQLALPFLFSSNSITPFEIHSGSQLTVQAEGLPLHRLVHIMRDSGIPLIPDVLICGPIGRVRVPWGMRRISRPWTVEIFSLAGWRWLWGCIMYLPVLLIGIIANIIKLLYNLYLVTGWTYRRVLGPPWDQARRIAADFYWVSADSIRIQTIFVPRAAQFTLLTFPGAAGFNIYFYRLRGLSSVQIKTLLAVLDFTHSPESLTLGRHLGLKLHAVLAFAQRHPSIRRLNLSPGSLDTTSLHLPVATSPLPTRITSVTTPTKYIPHIWPFMPDITDLQIHSAGDASKLAGALATIAASEPRSPGLSALCLAFVRPAPRRQSLPWRSAAHRPLLRGIAQLTIDAEFGYRDRDAEGLPRWLAWFPDLERLELRCGISIPVSSRAVLAESIAATRADLPGVWAGFQFTFFFEGKHRAQISGIQEDIVPAGQNVTVRLSVNGYDSKRRILVQVHKIESTSVPINAQPCSQLRRRQRSPYLCSPVPTPRYPSSAMLRLPPELMAIVFSLLDAEDLFALVRVSGGLRRLAILPLALRHNITAAQIRAGTVSLSDNMCFLVPMIYKIHPIQKLCITMEQAQLQVARIPQILATIPPIPDVLLDGPIRAASVHVPKLISTLSRNGTVVVVGGVLTVSHPRFVAPMRAMLWPHGCGPVSLEGIISAICLAGPWLIVILITAIVDLCAMIVDWLYRRFLGPRWNQAKRIALDLHGMIGQQPMHIRTVAISDDKWLTLLTFPGSRAPLLRIPFLPTLAPAKYSAIISNLALHNNLTSLVIGGNCALRIDELLELVGRHPNLCTLTLEPGALSSHSPIPGPPQGDSPGRIVSLTTPAVYIPHILPQQHSVVELNISYADNIQELQAAFSTIAGISERDAPLSTLSLHLGRSGPGLKKRMLPWRLPRDVEAEAPLRGIRCLGLYISHYSGVDVEGLPRWLLRFPDLTRVQFHGVPFPQRSALMEAVAETRTGVWNGVEFYP</sequence>
<feature type="transmembrane region" description="Helical" evidence="1">
    <location>
        <begin position="441"/>
        <end position="461"/>
    </location>
</feature>
<dbReference type="Pfam" id="PF00646">
    <property type="entry name" value="F-box"/>
    <property type="match status" value="2"/>
</dbReference>
<dbReference type="EMBL" id="JARKIB010000113">
    <property type="protein sequence ID" value="KAJ7738151.1"/>
    <property type="molecule type" value="Genomic_DNA"/>
</dbReference>
<keyword evidence="1" id="KW-1133">Transmembrane helix</keyword>
<keyword evidence="1" id="KW-0812">Transmembrane</keyword>
<evidence type="ECO:0000259" key="2">
    <source>
        <dbReference type="PROSITE" id="PS50181"/>
    </source>
</evidence>
<dbReference type="InterPro" id="IPR036047">
    <property type="entry name" value="F-box-like_dom_sf"/>
</dbReference>
<organism evidence="3 4">
    <name type="scientific">Mycena metata</name>
    <dbReference type="NCBI Taxonomy" id="1033252"/>
    <lineage>
        <taxon>Eukaryota</taxon>
        <taxon>Fungi</taxon>
        <taxon>Dikarya</taxon>
        <taxon>Basidiomycota</taxon>
        <taxon>Agaricomycotina</taxon>
        <taxon>Agaricomycetes</taxon>
        <taxon>Agaricomycetidae</taxon>
        <taxon>Agaricales</taxon>
        <taxon>Marasmiineae</taxon>
        <taxon>Mycenaceae</taxon>
        <taxon>Mycena</taxon>
    </lineage>
</organism>
<dbReference type="SMART" id="SM00256">
    <property type="entry name" value="FBOX"/>
    <property type="match status" value="2"/>
</dbReference>
<accession>A0AAD7MYK5</accession>
<evidence type="ECO:0000313" key="4">
    <source>
        <dbReference type="Proteomes" id="UP001215598"/>
    </source>
</evidence>
<protein>
    <recommendedName>
        <fullName evidence="2">F-box domain-containing protein</fullName>
    </recommendedName>
</protein>
<keyword evidence="1" id="KW-0472">Membrane</keyword>
<dbReference type="PROSITE" id="PS50181">
    <property type="entry name" value="FBOX"/>
    <property type="match status" value="2"/>
</dbReference>
<evidence type="ECO:0000313" key="3">
    <source>
        <dbReference type="EMBL" id="KAJ7738151.1"/>
    </source>
</evidence>
<feature type="domain" description="F-box" evidence="2">
    <location>
        <begin position="322"/>
        <end position="358"/>
    </location>
</feature>
<evidence type="ECO:0000256" key="1">
    <source>
        <dbReference type="SAM" id="Phobius"/>
    </source>
</evidence>
<feature type="transmembrane region" description="Helical" evidence="1">
    <location>
        <begin position="511"/>
        <end position="530"/>
    </location>
</feature>
<dbReference type="CDD" id="cd09917">
    <property type="entry name" value="F-box_SF"/>
    <property type="match status" value="1"/>
</dbReference>
<comment type="caution">
    <text evidence="3">The sequence shown here is derived from an EMBL/GenBank/DDBJ whole genome shotgun (WGS) entry which is preliminary data.</text>
</comment>
<feature type="domain" description="F-box" evidence="2">
    <location>
        <begin position="840"/>
        <end position="876"/>
    </location>
</feature>
<dbReference type="Proteomes" id="UP001215598">
    <property type="component" value="Unassembled WGS sequence"/>
</dbReference>
<keyword evidence="4" id="KW-1185">Reference proteome</keyword>
<dbReference type="InterPro" id="IPR001810">
    <property type="entry name" value="F-box_dom"/>
</dbReference>
<dbReference type="SUPFAM" id="SSF81383">
    <property type="entry name" value="F-box domain"/>
    <property type="match status" value="2"/>
</dbReference>